<dbReference type="Gene3D" id="3.20.20.150">
    <property type="entry name" value="Divalent-metal-dependent TIM barrel enzymes"/>
    <property type="match status" value="1"/>
</dbReference>
<dbReference type="EMBL" id="CP033578">
    <property type="protein sequence ID" value="AYV23806.1"/>
    <property type="molecule type" value="Genomic_DNA"/>
</dbReference>
<dbReference type="PANTHER" id="PTHR42194:SF1">
    <property type="entry name" value="UPF0276 PROTEIN HI_1600"/>
    <property type="match status" value="1"/>
</dbReference>
<accession>A0A3G4VG81</accession>
<dbReference type="Proteomes" id="UP000279760">
    <property type="component" value="Chromosome 2"/>
</dbReference>
<proteinExistence type="predicted"/>
<evidence type="ECO:0000313" key="2">
    <source>
        <dbReference type="Proteomes" id="UP000279760"/>
    </source>
</evidence>
<dbReference type="PANTHER" id="PTHR42194">
    <property type="entry name" value="UPF0276 PROTEIN HI_1600"/>
    <property type="match status" value="1"/>
</dbReference>
<gene>
    <name evidence="1" type="ORF">ECB94_21240</name>
</gene>
<dbReference type="Pfam" id="PF05114">
    <property type="entry name" value="MbnB_TglH_ChrH"/>
    <property type="match status" value="1"/>
</dbReference>
<dbReference type="SUPFAM" id="SSF51658">
    <property type="entry name" value="Xylose isomerase-like"/>
    <property type="match status" value="1"/>
</dbReference>
<evidence type="ECO:0000313" key="1">
    <source>
        <dbReference type="EMBL" id="AYV23806.1"/>
    </source>
</evidence>
<sequence>MRTITNTSKGLGLRMEHVDMLSDMPKHPDIDFLELAPENWMNLGGEKRERLEQIADKYPLVAHGLSLSIGDCVPLNESYLKDVARFLNEFDIEIYSDHLSFSRDSQGYLYDLLPIPRSRENIDYLASRIQRVQDVVARPLVLENISFYHNYDNDIPEGEFFAELIEKSGCQMLLDINNVYVNSINHGFDAYEMLQSLPSDAIRYYHIAGHLQQSDQSLLDTHGKPVPDSVIELAHYVFNLHGNKPLLLERDHNVPPLVVLTEELRDIHAVVKAAERQVQLSESGVLYA</sequence>
<dbReference type="InterPro" id="IPR036237">
    <property type="entry name" value="Xyl_isomerase-like_sf"/>
</dbReference>
<dbReference type="NCBIfam" id="NF003818">
    <property type="entry name" value="PRK05409.1"/>
    <property type="match status" value="1"/>
</dbReference>
<dbReference type="InterPro" id="IPR007801">
    <property type="entry name" value="MbnB/TglH/ChrH"/>
</dbReference>
<organism evidence="1 2">
    <name type="scientific">Vibrio mediterranei</name>
    <dbReference type="NCBI Taxonomy" id="689"/>
    <lineage>
        <taxon>Bacteria</taxon>
        <taxon>Pseudomonadati</taxon>
        <taxon>Pseudomonadota</taxon>
        <taxon>Gammaproteobacteria</taxon>
        <taxon>Vibrionales</taxon>
        <taxon>Vibrionaceae</taxon>
        <taxon>Vibrio</taxon>
    </lineage>
</organism>
<name>A0A3G4VG81_9VIBR</name>
<dbReference type="RefSeq" id="WP_124941631.1">
    <property type="nucleotide sequence ID" value="NZ_CP033578.1"/>
</dbReference>
<protein>
    <submittedName>
        <fullName evidence="1">DUF692 domain-containing protein</fullName>
    </submittedName>
</protein>
<reference evidence="1 2" key="1">
    <citation type="submission" date="2018-11" db="EMBL/GenBank/DDBJ databases">
        <title>Complete Genome Sequence of Vbrio mediterranei 117-T6: a Potential Pathogen Bacteria Isolated from the Conchocelis of Pyropia.</title>
        <authorList>
            <person name="Liu Q."/>
        </authorList>
    </citation>
    <scope>NUCLEOTIDE SEQUENCE [LARGE SCALE GENOMIC DNA]</scope>
    <source>
        <strain evidence="1 2">117-T6</strain>
    </source>
</reference>
<dbReference type="AlphaFoldDB" id="A0A3G4VG81"/>